<dbReference type="EMBL" id="LR134318">
    <property type="protein sequence ID" value="VEF11848.1"/>
    <property type="molecule type" value="Genomic_DNA"/>
</dbReference>
<protein>
    <submittedName>
        <fullName evidence="1">Uncharacterized protein</fullName>
    </submittedName>
</protein>
<dbReference type="OrthoDB" id="7017389at2"/>
<sequence length="736" mass="81581">MNTKARTIETFDLGVPYAPEMVELEPADAIFHGGVSIEDATASSGFLVLSLAYREQSANDRITLYLNDENVADTTVAIGKEADNIPLLIPAGLFQKGENRIKFGVKRTSSNESFSKELILLHRNSPPGDNPAVLDIKISHTSIGPSEAEKVSVTVSYKNMQWYDRIVVDCNGVQVPHQLLPDSTSPLPAVPKSVQIPIPKSVLEQSGDDSDFEFKYRVTDYLSNASQWSRIVTVDVHLDRFELPMATLREIATDDSDDPSVVDLEKMKGGPLWVLVHLVDTVWRSGDTIRLAFTAELDGKVVAFHEEKLALNKVPNQLAREIPNAKVVADSNVSLIYQMIRGEEVIATSTPALAQVIGANAIKLPPPILRAPAVNPIDVIAHPHGIKLRIKYPEAQSGDRARLVEVRAPAGTPQFPLKSFGIQNVVDFELGPAFLAARMDKELEFRWNLNRGGHQIAKSALLKLKVQTVADADIRLPEPLILEKKGEELALIDFEGDATFRLARWTFIGLGQMVSATLTSKNITSLPILTNYKVTDMDLLNGLEKPVSREWLARLSDGVPITLESEISTTQDNAIKLKENTAVIRNIKLSSGIEKWDSPPISYQLQLNTPMPLNSGIIIELLSTLSNVHIGYYDGYRSLYYKNNTKAKFSWNSVTKQTRISTMSTHSPNHKITFYDRLDLVIETLNIPTSIVNVTTLDYKAPTGRLISYFIIESLQETPDPNRDSGFLITSIEWLS</sequence>
<dbReference type="AlphaFoldDB" id="A0A448DYK3"/>
<proteinExistence type="predicted"/>
<accession>A0A448DYK3</accession>
<evidence type="ECO:0000313" key="2">
    <source>
        <dbReference type="Proteomes" id="UP000281909"/>
    </source>
</evidence>
<organism evidence="1 2">
    <name type="scientific">Pseudomonas fluorescens</name>
    <dbReference type="NCBI Taxonomy" id="294"/>
    <lineage>
        <taxon>Bacteria</taxon>
        <taxon>Pseudomonadati</taxon>
        <taxon>Pseudomonadota</taxon>
        <taxon>Gammaproteobacteria</taxon>
        <taxon>Pseudomonadales</taxon>
        <taxon>Pseudomonadaceae</taxon>
        <taxon>Pseudomonas</taxon>
    </lineage>
</organism>
<reference evidence="1 2" key="1">
    <citation type="submission" date="2018-12" db="EMBL/GenBank/DDBJ databases">
        <authorList>
            <consortium name="Pathogen Informatics"/>
        </authorList>
    </citation>
    <scope>NUCLEOTIDE SEQUENCE [LARGE SCALE GENOMIC DNA]</scope>
    <source>
        <strain evidence="1 2">NCTC9428</strain>
    </source>
</reference>
<gene>
    <name evidence="1" type="ORF">NCTC9428_03475</name>
</gene>
<dbReference type="Proteomes" id="UP000281909">
    <property type="component" value="Chromosome"/>
</dbReference>
<dbReference type="RefSeq" id="WP_126364711.1">
    <property type="nucleotide sequence ID" value="NZ_LR134318.1"/>
</dbReference>
<evidence type="ECO:0000313" key="1">
    <source>
        <dbReference type="EMBL" id="VEF11848.1"/>
    </source>
</evidence>
<name>A0A448DYK3_PSEFL</name>